<reference evidence="2" key="1">
    <citation type="submission" date="2022-10" db="EMBL/GenBank/DDBJ databases">
        <title>WGS of marine actinomycetes from Thailand.</title>
        <authorList>
            <person name="Thawai C."/>
        </authorList>
    </citation>
    <scope>NUCLEOTIDE SEQUENCE</scope>
    <source>
        <strain evidence="2">SW21</strain>
    </source>
</reference>
<organism evidence="2 3">
    <name type="scientific">Gordonia aquimaris</name>
    <dbReference type="NCBI Taxonomy" id="2984863"/>
    <lineage>
        <taxon>Bacteria</taxon>
        <taxon>Bacillati</taxon>
        <taxon>Actinomycetota</taxon>
        <taxon>Actinomycetes</taxon>
        <taxon>Mycobacteriales</taxon>
        <taxon>Gordoniaceae</taxon>
        <taxon>Gordonia</taxon>
    </lineage>
</organism>
<protein>
    <submittedName>
        <fullName evidence="2">Nuclear transport factor 2 family protein</fullName>
    </submittedName>
</protein>
<dbReference type="SUPFAM" id="SSF54427">
    <property type="entry name" value="NTF2-like"/>
    <property type="match status" value="1"/>
</dbReference>
<dbReference type="RefSeq" id="WP_266062798.1">
    <property type="nucleotide sequence ID" value="NZ_JAPKFM010000019.1"/>
</dbReference>
<evidence type="ECO:0000313" key="3">
    <source>
        <dbReference type="Proteomes" id="UP001143347"/>
    </source>
</evidence>
<dbReference type="InterPro" id="IPR032710">
    <property type="entry name" value="NTF2-like_dom_sf"/>
</dbReference>
<evidence type="ECO:0000259" key="1">
    <source>
        <dbReference type="Pfam" id="PF12680"/>
    </source>
</evidence>
<evidence type="ECO:0000313" key="2">
    <source>
        <dbReference type="EMBL" id="MCX2965750.1"/>
    </source>
</evidence>
<dbReference type="EMBL" id="JAPKFM010000019">
    <property type="protein sequence ID" value="MCX2965750.1"/>
    <property type="molecule type" value="Genomic_DNA"/>
</dbReference>
<keyword evidence="3" id="KW-1185">Reference proteome</keyword>
<name>A0A9X3D6A5_9ACTN</name>
<dbReference type="Pfam" id="PF12680">
    <property type="entry name" value="SnoaL_2"/>
    <property type="match status" value="1"/>
</dbReference>
<dbReference type="AlphaFoldDB" id="A0A9X3D6A5"/>
<sequence>MALPDLYRRWIDQLWNGPSDADDLAEIAHGLVSAGFVGHWPGHDVHGPTELAAVVAESKEMFTAIEFTIEVPPVTDGVYVAARWIGAGMRDGQRHRFLGNDILRARDGRFVEYWVATVQA</sequence>
<feature type="domain" description="SnoaL-like" evidence="1">
    <location>
        <begin position="8"/>
        <end position="113"/>
    </location>
</feature>
<proteinExistence type="predicted"/>
<accession>A0A9X3D6A5</accession>
<comment type="caution">
    <text evidence="2">The sequence shown here is derived from an EMBL/GenBank/DDBJ whole genome shotgun (WGS) entry which is preliminary data.</text>
</comment>
<dbReference type="Gene3D" id="3.10.450.50">
    <property type="match status" value="1"/>
</dbReference>
<dbReference type="Proteomes" id="UP001143347">
    <property type="component" value="Unassembled WGS sequence"/>
</dbReference>
<dbReference type="InterPro" id="IPR037401">
    <property type="entry name" value="SnoaL-like"/>
</dbReference>
<gene>
    <name evidence="2" type="ORF">OSB52_16810</name>
</gene>